<keyword evidence="1" id="KW-0560">Oxidoreductase</keyword>
<sequence>MEEGDTMEKVLEYLEPFGPDLKNGLSNHAPMACEALLTMGKRESIFPWLEKYGNQFLEKKKPRNKIHSSDWKDFLGMPDTYPEWENYFNAELAEGSWQKTVSEWTIKLAPGICADATHGVIRTGHAIRSLTRKESKRRKRELASGLAVWASAYLELPTSFDSLLGLQPEDAIQKIDFVPEESKNFSGTIVSSLQELGNYENFSPVIGYLNVSNQPEEIISGLSEGFSRVVLNNVEDNLSAIVFIHSVTSVSALRSILPFLNEHERKSVLRYSWQSGAALFSAFGKKINLELPERLENESREELIDRAIEHGDEHAIKFTEVCLKEYEFNPSPAYYAAARLARKFLEPLS</sequence>
<dbReference type="Proteomes" id="UP000232196">
    <property type="component" value="Unassembled WGS sequence"/>
</dbReference>
<accession>A0A2M9XGH6</accession>
<protein>
    <recommendedName>
        <fullName evidence="4">DUF4243 domain-containing protein</fullName>
    </recommendedName>
</protein>
<dbReference type="Pfam" id="PF14027">
    <property type="entry name" value="Questin_oxidase"/>
    <property type="match status" value="1"/>
</dbReference>
<reference evidence="2 3" key="1">
    <citation type="submission" date="2017-07" db="EMBL/GenBank/DDBJ databases">
        <title>Leptospira spp. isolated from tropical soils.</title>
        <authorList>
            <person name="Thibeaux R."/>
            <person name="Iraola G."/>
            <person name="Ferres I."/>
            <person name="Bierque E."/>
            <person name="Girault D."/>
            <person name="Soupe-Gilbert M.-E."/>
            <person name="Picardeau M."/>
            <person name="Goarant C."/>
        </authorList>
    </citation>
    <scope>NUCLEOTIDE SEQUENCE [LARGE SCALE GENOMIC DNA]</scope>
    <source>
        <strain evidence="2 3">MCA1-C-A1</strain>
    </source>
</reference>
<dbReference type="OrthoDB" id="6457937at2"/>
<evidence type="ECO:0000313" key="2">
    <source>
        <dbReference type="EMBL" id="PJZ26770.1"/>
    </source>
</evidence>
<organism evidence="2 3">
    <name type="scientific">Leptospira hartskeerlii</name>
    <dbReference type="NCBI Taxonomy" id="2023177"/>
    <lineage>
        <taxon>Bacteria</taxon>
        <taxon>Pseudomonadati</taxon>
        <taxon>Spirochaetota</taxon>
        <taxon>Spirochaetia</taxon>
        <taxon>Leptospirales</taxon>
        <taxon>Leptospiraceae</taxon>
        <taxon>Leptospira</taxon>
    </lineage>
</organism>
<keyword evidence="3" id="KW-1185">Reference proteome</keyword>
<gene>
    <name evidence="2" type="ORF">CH357_04580</name>
</gene>
<proteinExistence type="predicted"/>
<dbReference type="GO" id="GO:0016491">
    <property type="term" value="F:oxidoreductase activity"/>
    <property type="evidence" value="ECO:0007669"/>
    <property type="project" value="UniProtKB-KW"/>
</dbReference>
<comment type="caution">
    <text evidence="2">The sequence shown here is derived from an EMBL/GenBank/DDBJ whole genome shotgun (WGS) entry which is preliminary data.</text>
</comment>
<dbReference type="AlphaFoldDB" id="A0A2M9XGH6"/>
<dbReference type="RefSeq" id="WP_100705569.1">
    <property type="nucleotide sequence ID" value="NZ_NPDL01000002.1"/>
</dbReference>
<evidence type="ECO:0000313" key="3">
    <source>
        <dbReference type="Proteomes" id="UP000232196"/>
    </source>
</evidence>
<evidence type="ECO:0008006" key="4">
    <source>
        <dbReference type="Google" id="ProtNLM"/>
    </source>
</evidence>
<dbReference type="InterPro" id="IPR025337">
    <property type="entry name" value="Questin_oxidase-like"/>
</dbReference>
<name>A0A2M9XGH6_9LEPT</name>
<evidence type="ECO:0000256" key="1">
    <source>
        <dbReference type="ARBA" id="ARBA00023002"/>
    </source>
</evidence>
<dbReference type="EMBL" id="NPDN01000002">
    <property type="protein sequence ID" value="PJZ26770.1"/>
    <property type="molecule type" value="Genomic_DNA"/>
</dbReference>